<organism evidence="2 3">
    <name type="scientific">Stereocaulon virgatum</name>
    <dbReference type="NCBI Taxonomy" id="373712"/>
    <lineage>
        <taxon>Eukaryota</taxon>
        <taxon>Fungi</taxon>
        <taxon>Dikarya</taxon>
        <taxon>Ascomycota</taxon>
        <taxon>Pezizomycotina</taxon>
        <taxon>Lecanoromycetes</taxon>
        <taxon>OSLEUM clade</taxon>
        <taxon>Lecanoromycetidae</taxon>
        <taxon>Lecanorales</taxon>
        <taxon>Lecanorineae</taxon>
        <taxon>Stereocaulaceae</taxon>
        <taxon>Stereocaulon</taxon>
    </lineage>
</organism>
<accession>A0ABR3ZX48</accession>
<name>A0ABR3ZX48_9LECA</name>
<dbReference type="Proteomes" id="UP001590950">
    <property type="component" value="Unassembled WGS sequence"/>
</dbReference>
<comment type="caution">
    <text evidence="2">The sequence shown here is derived from an EMBL/GenBank/DDBJ whole genome shotgun (WGS) entry which is preliminary data.</text>
</comment>
<reference evidence="2 3" key="1">
    <citation type="submission" date="2024-09" db="EMBL/GenBank/DDBJ databases">
        <title>Rethinking Asexuality: The Enigmatic Case of Functional Sexual Genes in Lepraria (Stereocaulaceae).</title>
        <authorList>
            <person name="Doellman M."/>
            <person name="Sun Y."/>
            <person name="Barcenas-Pena A."/>
            <person name="Lumbsch H.T."/>
            <person name="Grewe F."/>
        </authorList>
    </citation>
    <scope>NUCLEOTIDE SEQUENCE [LARGE SCALE GENOMIC DNA]</scope>
    <source>
        <strain evidence="2 3">Mercado 3170</strain>
    </source>
</reference>
<protein>
    <recommendedName>
        <fullName evidence="4">Fungal N-terminal domain-containing protein</fullName>
    </recommendedName>
</protein>
<evidence type="ECO:0000313" key="3">
    <source>
        <dbReference type="Proteomes" id="UP001590950"/>
    </source>
</evidence>
<sequence>MGTPFEYITGTISIANGIFTLATNFYKLKNVDDDLKICLRLLVMITEDLNTARRLRSRKYVHIKPEITDSLQDRADRAIKDLDIAATKIGKSVEAVRVEKSVDNSISIAKRFKWVFNGKDNFIAQQWVVNAAHNRVLSVLTSMESLPDVQGGMLAPPPTYEEALLRSPSQLRALKGKSTAIVGGGSTNEEAIALRPEFTALDPQLPSRRRSSSSLSTSRTPFHRRSSSLLSTSRSFLSEDYTEEDVMNEKILARWNRKKRDYIR</sequence>
<dbReference type="EMBL" id="JBEFKJ010000042">
    <property type="protein sequence ID" value="KAL2037335.1"/>
    <property type="molecule type" value="Genomic_DNA"/>
</dbReference>
<feature type="region of interest" description="Disordered" evidence="1">
    <location>
        <begin position="203"/>
        <end position="226"/>
    </location>
</feature>
<gene>
    <name evidence="2" type="ORF">N7G274_010024</name>
</gene>
<evidence type="ECO:0000256" key="1">
    <source>
        <dbReference type="SAM" id="MobiDB-lite"/>
    </source>
</evidence>
<evidence type="ECO:0008006" key="4">
    <source>
        <dbReference type="Google" id="ProtNLM"/>
    </source>
</evidence>
<keyword evidence="3" id="KW-1185">Reference proteome</keyword>
<evidence type="ECO:0000313" key="2">
    <source>
        <dbReference type="EMBL" id="KAL2037335.1"/>
    </source>
</evidence>
<proteinExistence type="predicted"/>